<keyword evidence="3" id="KW-1185">Reference proteome</keyword>
<dbReference type="EMBL" id="SSXH01001131">
    <property type="protein sequence ID" value="THJ24683.1"/>
    <property type="molecule type" value="Genomic_DNA"/>
</dbReference>
<reference evidence="2 3" key="1">
    <citation type="submission" date="2019-04" db="EMBL/GenBank/DDBJ databases">
        <title>Draft genome sequences for three unisolated Alnus-infective Frankia Sp+ strains, AgTrS, AiOr and AvVan, the first sequenced Frankia strains able to sporulate in-planta.</title>
        <authorList>
            <person name="Bethencourt L."/>
            <person name="Vautrin F."/>
            <person name="Taib N."/>
            <person name="Dubost A."/>
            <person name="Castro-Garcia L."/>
            <person name="Imbaud O."/>
            <person name="Abrouk D."/>
            <person name="Fournier P."/>
            <person name="Briolay J."/>
            <person name="Nguyen A."/>
            <person name="Normand P."/>
            <person name="Fernandez M.P."/>
            <person name="Brochier-Armanet C."/>
            <person name="Herrera-Belaroussi A."/>
        </authorList>
    </citation>
    <scope>NUCLEOTIDE SEQUENCE [LARGE SCALE GENOMIC DNA]</scope>
    <source>
        <strain evidence="2 3">AvVan</strain>
    </source>
</reference>
<dbReference type="AlphaFoldDB" id="A0A4S5B9R3"/>
<evidence type="ECO:0000256" key="1">
    <source>
        <dbReference type="SAM" id="MobiDB-lite"/>
    </source>
</evidence>
<comment type="caution">
    <text evidence="2">The sequence shown here is derived from an EMBL/GenBank/DDBJ whole genome shotgun (WGS) entry which is preliminary data.</text>
</comment>
<organism evidence="2 3">
    <name type="scientific">Candidatus Frankia alpina</name>
    <dbReference type="NCBI Taxonomy" id="2699483"/>
    <lineage>
        <taxon>Bacteria</taxon>
        <taxon>Bacillati</taxon>
        <taxon>Actinomycetota</taxon>
        <taxon>Actinomycetes</taxon>
        <taxon>Frankiales</taxon>
        <taxon>Frankiaceae</taxon>
        <taxon>Frankia</taxon>
    </lineage>
</organism>
<evidence type="ECO:0000313" key="2">
    <source>
        <dbReference type="EMBL" id="THJ24683.1"/>
    </source>
</evidence>
<proteinExistence type="predicted"/>
<dbReference type="Proteomes" id="UP000305282">
    <property type="component" value="Unassembled WGS sequence"/>
</dbReference>
<sequence length="130" mass="13577">MSAEERQLLDRLHPEYWTAHAAGRGLAGTLTTPPTLGPGGIRCEVRLDGVWTVKALAGKADSVQALLGARTALRLRITGGAWGGWAVLTLATRHATDGVSSSWTPAPDPRRPPRDVAGGGHRDRRGGAGG</sequence>
<name>A0A4S5B9R3_9ACTN</name>
<evidence type="ECO:0000313" key="3">
    <source>
        <dbReference type="Proteomes" id="UP000305282"/>
    </source>
</evidence>
<feature type="region of interest" description="Disordered" evidence="1">
    <location>
        <begin position="96"/>
        <end position="130"/>
    </location>
</feature>
<feature type="non-terminal residue" evidence="2">
    <location>
        <position position="130"/>
    </location>
</feature>
<protein>
    <submittedName>
        <fullName evidence="2">Uncharacterized protein</fullName>
    </submittedName>
</protein>
<accession>A0A4S5B9R3</accession>
<gene>
    <name evidence="2" type="ORF">E7Y31_23590</name>
</gene>